<protein>
    <submittedName>
        <fullName evidence="2">Uncharacterized protein</fullName>
    </submittedName>
</protein>
<dbReference type="Proteomes" id="UP000233551">
    <property type="component" value="Unassembled WGS sequence"/>
</dbReference>
<reference evidence="2 3" key="1">
    <citation type="submission" date="2017-11" db="EMBL/GenBank/DDBJ databases">
        <title>De-novo sequencing of pomegranate (Punica granatum L.) genome.</title>
        <authorList>
            <person name="Akparov Z."/>
            <person name="Amiraslanov A."/>
            <person name="Hajiyeva S."/>
            <person name="Abbasov M."/>
            <person name="Kaur K."/>
            <person name="Hamwieh A."/>
            <person name="Solovyev V."/>
            <person name="Salamov A."/>
            <person name="Braich B."/>
            <person name="Kosarev P."/>
            <person name="Mahmoud A."/>
            <person name="Hajiyev E."/>
            <person name="Babayeva S."/>
            <person name="Izzatullayeva V."/>
            <person name="Mammadov A."/>
            <person name="Mammadov A."/>
            <person name="Sharifova S."/>
            <person name="Ojaghi J."/>
            <person name="Eynullazada K."/>
            <person name="Bayramov B."/>
            <person name="Abdulazimova A."/>
            <person name="Shahmuradov I."/>
        </authorList>
    </citation>
    <scope>NUCLEOTIDE SEQUENCE [LARGE SCALE GENOMIC DNA]</scope>
    <source>
        <strain evidence="3">cv. AG2017</strain>
        <tissue evidence="2">Leaf</tissue>
    </source>
</reference>
<evidence type="ECO:0000256" key="1">
    <source>
        <dbReference type="SAM" id="SignalP"/>
    </source>
</evidence>
<sequence>MLALTGRLLNTILAGSLGPGLWAVARAGCLRPISCNSTRAGYCGRLYGRGKAHNVFGFSCGGLQEKAFSRTKPDSRDISTPLLTVQVVTWAPDRHYMPSETVRCPSRFAWRNKEVFDPDFSLPESGTQAILHTALGFQDPWAAAWAMGGGSNKDWMDIRWLKPLEDFLKLNTDGYVRGNPGIVGADGLIRNDSVGWVIGFL</sequence>
<evidence type="ECO:0000313" key="3">
    <source>
        <dbReference type="Proteomes" id="UP000233551"/>
    </source>
</evidence>
<keyword evidence="1" id="KW-0732">Signal</keyword>
<dbReference type="AlphaFoldDB" id="A0A2I0KNP9"/>
<name>A0A2I0KNP9_PUNGR</name>
<evidence type="ECO:0000313" key="2">
    <source>
        <dbReference type="EMBL" id="PKI69456.1"/>
    </source>
</evidence>
<proteinExistence type="predicted"/>
<comment type="caution">
    <text evidence="2">The sequence shown here is derived from an EMBL/GenBank/DDBJ whole genome shotgun (WGS) entry which is preliminary data.</text>
</comment>
<organism evidence="2 3">
    <name type="scientific">Punica granatum</name>
    <name type="common">Pomegranate</name>
    <dbReference type="NCBI Taxonomy" id="22663"/>
    <lineage>
        <taxon>Eukaryota</taxon>
        <taxon>Viridiplantae</taxon>
        <taxon>Streptophyta</taxon>
        <taxon>Embryophyta</taxon>
        <taxon>Tracheophyta</taxon>
        <taxon>Spermatophyta</taxon>
        <taxon>Magnoliopsida</taxon>
        <taxon>eudicotyledons</taxon>
        <taxon>Gunneridae</taxon>
        <taxon>Pentapetalae</taxon>
        <taxon>rosids</taxon>
        <taxon>malvids</taxon>
        <taxon>Myrtales</taxon>
        <taxon>Lythraceae</taxon>
        <taxon>Punica</taxon>
    </lineage>
</organism>
<feature type="signal peptide" evidence="1">
    <location>
        <begin position="1"/>
        <end position="27"/>
    </location>
</feature>
<accession>A0A2I0KNP9</accession>
<feature type="chain" id="PRO_5014148660" evidence="1">
    <location>
        <begin position="28"/>
        <end position="201"/>
    </location>
</feature>
<keyword evidence="3" id="KW-1185">Reference proteome</keyword>
<gene>
    <name evidence="2" type="ORF">CRG98_010159</name>
</gene>
<dbReference type="EMBL" id="PGOL01000507">
    <property type="protein sequence ID" value="PKI69456.1"/>
    <property type="molecule type" value="Genomic_DNA"/>
</dbReference>